<keyword evidence="4" id="KW-0547">Nucleotide-binding</keyword>
<dbReference type="InterPro" id="IPR003593">
    <property type="entry name" value="AAA+_ATPase"/>
</dbReference>
<evidence type="ECO:0000313" key="8">
    <source>
        <dbReference type="Proteomes" id="UP000002027"/>
    </source>
</evidence>
<evidence type="ECO:0000256" key="5">
    <source>
        <dbReference type="ARBA" id="ARBA00022840"/>
    </source>
</evidence>
<dbReference type="AlphaFoldDB" id="D1C7M4"/>
<dbReference type="PROSITE" id="PS50893">
    <property type="entry name" value="ABC_TRANSPORTER_2"/>
    <property type="match status" value="1"/>
</dbReference>
<comment type="similarity">
    <text evidence="1">Belongs to the ABC transporter superfamily.</text>
</comment>
<accession>D1C7M4</accession>
<organism evidence="7 8">
    <name type="scientific">Sphaerobacter thermophilus (strain ATCC 49802 / DSM 20745 / KCCM 41009 / NCIMB 13125 / S 6022)</name>
    <dbReference type="NCBI Taxonomy" id="479434"/>
    <lineage>
        <taxon>Bacteria</taxon>
        <taxon>Pseudomonadati</taxon>
        <taxon>Thermomicrobiota</taxon>
        <taxon>Thermomicrobia</taxon>
        <taxon>Sphaerobacterales</taxon>
        <taxon>Sphaerobacterineae</taxon>
        <taxon>Sphaerobacteraceae</taxon>
        <taxon>Sphaerobacter</taxon>
    </lineage>
</organism>
<evidence type="ECO:0000256" key="4">
    <source>
        <dbReference type="ARBA" id="ARBA00022741"/>
    </source>
</evidence>
<evidence type="ECO:0000259" key="6">
    <source>
        <dbReference type="PROSITE" id="PS50893"/>
    </source>
</evidence>
<dbReference type="GO" id="GO:0016887">
    <property type="term" value="F:ATP hydrolysis activity"/>
    <property type="evidence" value="ECO:0007669"/>
    <property type="project" value="InterPro"/>
</dbReference>
<dbReference type="CDD" id="cd03230">
    <property type="entry name" value="ABC_DR_subfamily_A"/>
    <property type="match status" value="1"/>
</dbReference>
<dbReference type="SUPFAM" id="SSF52540">
    <property type="entry name" value="P-loop containing nucleoside triphosphate hydrolases"/>
    <property type="match status" value="1"/>
</dbReference>
<sequence length="321" mass="35400">MDQQMPSAAVEMREVRKDFGDVVALDGVDLTIHRGQIVGIIGPSGAGKTTAIRLLLGIYAPTSGEVRVLGHDPSGFRRRDREQIGYLPQGFVLYPDLSVRENLNFIAGTYGLGWLRRRRRIPYLLSLLHLSDAAGRLAQDISGGMQRRLELAAALVHDPALLVLDEPTAGLDPVLRAEVWDIFRDLQRLERTIVVTTQYVTEAEYCDAVVLIDGGRVIAAGSPEALRKQAFGGEIVRVTIPGLNWRITEEILSYPFVMGGERGGDELRLIVEDAGETIPLLAERLRERGHPVSAIEEHRESFDRVFVRLVEHRGAGAATVA</sequence>
<dbReference type="Pfam" id="PF00005">
    <property type="entry name" value="ABC_tran"/>
    <property type="match status" value="1"/>
</dbReference>
<dbReference type="eggNOG" id="COG1131">
    <property type="taxonomic scope" value="Bacteria"/>
</dbReference>
<keyword evidence="5" id="KW-0067">ATP-binding</keyword>
<name>D1C7M4_SPHTD</name>
<protein>
    <submittedName>
        <fullName evidence="7">ABC transporter related protein</fullName>
    </submittedName>
</protein>
<evidence type="ECO:0000256" key="2">
    <source>
        <dbReference type="ARBA" id="ARBA00022448"/>
    </source>
</evidence>
<gene>
    <name evidence="7" type="ordered locus">Sthe_0418</name>
</gene>
<reference evidence="7 8" key="2">
    <citation type="journal article" date="2010" name="Stand. Genomic Sci.">
        <title>Complete genome sequence of Desulfohalobium retbaense type strain (HR(100)).</title>
        <authorList>
            <person name="Spring S."/>
            <person name="Nolan M."/>
            <person name="Lapidus A."/>
            <person name="Glavina Del Rio T."/>
            <person name="Copeland A."/>
            <person name="Tice H."/>
            <person name="Cheng J.F."/>
            <person name="Lucas S."/>
            <person name="Land M."/>
            <person name="Chen F."/>
            <person name="Bruce D."/>
            <person name="Goodwin L."/>
            <person name="Pitluck S."/>
            <person name="Ivanova N."/>
            <person name="Mavromatis K."/>
            <person name="Mikhailova N."/>
            <person name="Pati A."/>
            <person name="Chen A."/>
            <person name="Palaniappan K."/>
            <person name="Hauser L."/>
            <person name="Chang Y.J."/>
            <person name="Jeffries C.D."/>
            <person name="Munk C."/>
            <person name="Kiss H."/>
            <person name="Chain P."/>
            <person name="Han C."/>
            <person name="Brettin T."/>
            <person name="Detter J.C."/>
            <person name="Schuler E."/>
            <person name="Goker M."/>
            <person name="Rohde M."/>
            <person name="Bristow J."/>
            <person name="Eisen J.A."/>
            <person name="Markowitz V."/>
            <person name="Hugenholtz P."/>
            <person name="Kyrpides N.C."/>
            <person name="Klenk H.P."/>
        </authorList>
    </citation>
    <scope>NUCLEOTIDE SEQUENCE [LARGE SCALE GENOMIC DNA]</scope>
    <source>
        <strain evidence="8">ATCC 49802 / DSM 20745 / S 6022</strain>
    </source>
</reference>
<dbReference type="STRING" id="479434.Sthe_0418"/>
<evidence type="ECO:0000256" key="3">
    <source>
        <dbReference type="ARBA" id="ARBA00022458"/>
    </source>
</evidence>
<dbReference type="InterPro" id="IPR003439">
    <property type="entry name" value="ABC_transporter-like_ATP-bd"/>
</dbReference>
<dbReference type="PANTHER" id="PTHR42711:SF5">
    <property type="entry name" value="ABC TRANSPORTER ATP-BINDING PROTEIN NATA"/>
    <property type="match status" value="1"/>
</dbReference>
<dbReference type="EMBL" id="CP001823">
    <property type="protein sequence ID" value="ACZ37857.1"/>
    <property type="molecule type" value="Genomic_DNA"/>
</dbReference>
<keyword evidence="2" id="KW-0813">Transport</keyword>
<evidence type="ECO:0000313" key="7">
    <source>
        <dbReference type="EMBL" id="ACZ37857.1"/>
    </source>
</evidence>
<dbReference type="InterPro" id="IPR050763">
    <property type="entry name" value="ABC_transporter_ATP-binding"/>
</dbReference>
<dbReference type="InterPro" id="IPR027417">
    <property type="entry name" value="P-loop_NTPase"/>
</dbReference>
<dbReference type="Gene3D" id="3.40.50.300">
    <property type="entry name" value="P-loop containing nucleotide triphosphate hydrolases"/>
    <property type="match status" value="1"/>
</dbReference>
<dbReference type="GO" id="GO:0005524">
    <property type="term" value="F:ATP binding"/>
    <property type="evidence" value="ECO:0007669"/>
    <property type="project" value="UniProtKB-KW"/>
</dbReference>
<reference evidence="8" key="1">
    <citation type="submission" date="2009-11" db="EMBL/GenBank/DDBJ databases">
        <title>The complete chromosome 1 of Sphaerobacter thermophilus DSM 20745.</title>
        <authorList>
            <person name="Lucas S."/>
            <person name="Copeland A."/>
            <person name="Lapidus A."/>
            <person name="Glavina del Rio T."/>
            <person name="Dalin E."/>
            <person name="Tice H."/>
            <person name="Bruce D."/>
            <person name="Goodwin L."/>
            <person name="Pitluck S."/>
            <person name="Kyrpides N."/>
            <person name="Mavromatis K."/>
            <person name="Ivanova N."/>
            <person name="Mikhailova N."/>
            <person name="LaButti K.M."/>
            <person name="Clum A."/>
            <person name="Sun H.I."/>
            <person name="Brettin T."/>
            <person name="Detter J.C."/>
            <person name="Han C."/>
            <person name="Larimer F."/>
            <person name="Land M."/>
            <person name="Hauser L."/>
            <person name="Markowitz V."/>
            <person name="Cheng J.F."/>
            <person name="Hugenholtz P."/>
            <person name="Woyke T."/>
            <person name="Wu D."/>
            <person name="Steenblock K."/>
            <person name="Schneider S."/>
            <person name="Pukall R."/>
            <person name="Goeker M."/>
            <person name="Klenk H.P."/>
            <person name="Eisen J.A."/>
        </authorList>
    </citation>
    <scope>NUCLEOTIDE SEQUENCE [LARGE SCALE GENOMIC DNA]</scope>
    <source>
        <strain evidence="8">ATCC 49802 / DSM 20745 / S 6022</strain>
    </source>
</reference>
<dbReference type="PANTHER" id="PTHR42711">
    <property type="entry name" value="ABC TRANSPORTER ATP-BINDING PROTEIN"/>
    <property type="match status" value="1"/>
</dbReference>
<dbReference type="PROSITE" id="PS00211">
    <property type="entry name" value="ABC_TRANSPORTER_1"/>
    <property type="match status" value="1"/>
</dbReference>
<dbReference type="HOGENOM" id="CLU_000604_1_2_0"/>
<keyword evidence="8" id="KW-1185">Reference proteome</keyword>
<feature type="domain" description="ABC transporter" evidence="6">
    <location>
        <begin position="10"/>
        <end position="239"/>
    </location>
</feature>
<evidence type="ECO:0000256" key="1">
    <source>
        <dbReference type="ARBA" id="ARBA00005417"/>
    </source>
</evidence>
<proteinExistence type="inferred from homology"/>
<dbReference type="InterPro" id="IPR017871">
    <property type="entry name" value="ABC_transporter-like_CS"/>
</dbReference>
<dbReference type="RefSeq" id="WP_012870904.1">
    <property type="nucleotide sequence ID" value="NC_013523.1"/>
</dbReference>
<dbReference type="KEGG" id="sti:Sthe_0418"/>
<dbReference type="InParanoid" id="D1C7M4"/>
<dbReference type="Proteomes" id="UP000002027">
    <property type="component" value="Chromosome 1"/>
</dbReference>
<keyword evidence="3" id="KW-0536">Nodulation</keyword>
<dbReference type="SMART" id="SM00382">
    <property type="entry name" value="AAA"/>
    <property type="match status" value="1"/>
</dbReference>